<dbReference type="OrthoDB" id="6509975at2759"/>
<reference evidence="10" key="1">
    <citation type="submission" date="2016-03" db="EMBL/GenBank/DDBJ databases">
        <authorList>
            <person name="Devillers H."/>
        </authorList>
    </citation>
    <scope>NUCLEOTIDE SEQUENCE [LARGE SCALE GENOMIC DNA]</scope>
</reference>
<dbReference type="InterPro" id="IPR016274">
    <property type="entry name" value="Histidine_acid_Pase_euk"/>
</dbReference>
<keyword evidence="7" id="KW-1015">Disulfide bond</keyword>
<dbReference type="Proteomes" id="UP000190274">
    <property type="component" value="Chromosome G"/>
</dbReference>
<dbReference type="Pfam" id="PF00328">
    <property type="entry name" value="His_Phos_2"/>
    <property type="match status" value="1"/>
</dbReference>
<protein>
    <recommendedName>
        <fullName evidence="3">acid phosphatase</fullName>
        <ecNumber evidence="3">3.1.3.2</ecNumber>
    </recommendedName>
</protein>
<name>A0A1G4JX46_9SACH</name>
<accession>A0A1G4JX46</accession>
<dbReference type="GO" id="GO:0009277">
    <property type="term" value="C:fungal-type cell wall"/>
    <property type="evidence" value="ECO:0007669"/>
    <property type="project" value="TreeGrafter"/>
</dbReference>
<dbReference type="InterPro" id="IPR029033">
    <property type="entry name" value="His_PPase_superfam"/>
</dbReference>
<dbReference type="SUPFAM" id="SSF53254">
    <property type="entry name" value="Phosphoglycerate mutase-like"/>
    <property type="match status" value="1"/>
</dbReference>
<feature type="disulfide bond" evidence="7">
    <location>
        <begin position="410"/>
        <end position="418"/>
    </location>
</feature>
<feature type="active site" description="Proton donor" evidence="6">
    <location>
        <position position="340"/>
    </location>
</feature>
<feature type="active site" description="Nucleophile" evidence="6">
    <location>
        <position position="77"/>
    </location>
</feature>
<evidence type="ECO:0000256" key="7">
    <source>
        <dbReference type="PIRSR" id="PIRSR000894-2"/>
    </source>
</evidence>
<comment type="similarity">
    <text evidence="2">Belongs to the histidine acid phosphatase family.</text>
</comment>
<dbReference type="CDD" id="cd07061">
    <property type="entry name" value="HP_HAP_like"/>
    <property type="match status" value="1"/>
</dbReference>
<evidence type="ECO:0000256" key="2">
    <source>
        <dbReference type="ARBA" id="ARBA00005375"/>
    </source>
</evidence>
<dbReference type="AlphaFoldDB" id="A0A1G4JX46"/>
<dbReference type="Gene3D" id="3.40.50.1240">
    <property type="entry name" value="Phosphoglycerate mutase-like"/>
    <property type="match status" value="1"/>
</dbReference>
<feature type="disulfide bond" evidence="7">
    <location>
        <begin position="265"/>
        <end position="278"/>
    </location>
</feature>
<dbReference type="PIRSF" id="PIRSF000894">
    <property type="entry name" value="Acid_phosphatase"/>
    <property type="match status" value="1"/>
</dbReference>
<dbReference type="InterPro" id="IPR033379">
    <property type="entry name" value="Acid_Pase_AS"/>
</dbReference>
<keyword evidence="8" id="KW-0732">Signal</keyword>
<dbReference type="EC" id="3.1.3.2" evidence="3"/>
<dbReference type="PROSITE" id="PS00778">
    <property type="entry name" value="HIS_ACID_PHOSPHAT_2"/>
    <property type="match status" value="1"/>
</dbReference>
<keyword evidence="10" id="KW-1185">Reference proteome</keyword>
<evidence type="ECO:0000313" key="9">
    <source>
        <dbReference type="EMBL" id="SCU95651.1"/>
    </source>
</evidence>
<keyword evidence="5" id="KW-0325">Glycoprotein</keyword>
<feature type="signal peptide" evidence="8">
    <location>
        <begin position="1"/>
        <end position="19"/>
    </location>
</feature>
<evidence type="ECO:0000256" key="8">
    <source>
        <dbReference type="SAM" id="SignalP"/>
    </source>
</evidence>
<evidence type="ECO:0000256" key="3">
    <source>
        <dbReference type="ARBA" id="ARBA00012646"/>
    </source>
</evidence>
<dbReference type="GO" id="GO:0003993">
    <property type="term" value="F:acid phosphatase activity"/>
    <property type="evidence" value="ECO:0007669"/>
    <property type="project" value="UniProtKB-EC"/>
</dbReference>
<sequence length="469" mass="52912">MLLDRSVLLTLGGLCSTHAFAIPPRKGTALSKIGTQEHLFPFLGGAAPYFSYPGSYGIPIGPPSHCELQQIQLLARHGERYPTKSSGKKLMKTWNKLKEYPHSFNGSLSFINDDYEFFVRENENLEMETSLKNSVNALNPYSGEMDAKRHAQQFLALYEGFLEGNREFAVFASSSERVHDTAEFFIESLGDKFQVSLQVVSEDPSAGANTLSAGYACPAWDPDAYTEIIGNYSTKYLTDIAERLNNENRGLNLTESDANNLFSWCAYELNAQGYSDMCDVFTMEELIHYSYNDDLSSYYQDGPGYSMIQAVGANYFNASLKLLKESDRLDQKVWLSFTHDTDILNYLTTVGLFDDGHKLNATYVPFRNHVFHKSWIIPQGARVYTQKFQCDNESYVRYVVNDAVIPLESCSEGPGFSCKAENFYKYAGERLAGQNFLEACNTSSVSNNTELTFFWDWKSAHYNASLLNE</sequence>
<dbReference type="InterPro" id="IPR000560">
    <property type="entry name" value="His_Pase_clade-2"/>
</dbReference>
<feature type="chain" id="PRO_5009236257" description="acid phosphatase" evidence="8">
    <location>
        <begin position="20"/>
        <end position="469"/>
    </location>
</feature>
<dbReference type="STRING" id="1266660.A0A1G4JX46"/>
<keyword evidence="4" id="KW-0378">Hydrolase</keyword>
<gene>
    <name evidence="9" type="ORF">LADA_0G16710G</name>
</gene>
<dbReference type="PROSITE" id="PS00616">
    <property type="entry name" value="HIS_ACID_PHOSPHAT_1"/>
    <property type="match status" value="1"/>
</dbReference>
<evidence type="ECO:0000256" key="5">
    <source>
        <dbReference type="ARBA" id="ARBA00023180"/>
    </source>
</evidence>
<organism evidence="9 10">
    <name type="scientific">Lachancea dasiensis</name>
    <dbReference type="NCBI Taxonomy" id="1072105"/>
    <lineage>
        <taxon>Eukaryota</taxon>
        <taxon>Fungi</taxon>
        <taxon>Dikarya</taxon>
        <taxon>Ascomycota</taxon>
        <taxon>Saccharomycotina</taxon>
        <taxon>Saccharomycetes</taxon>
        <taxon>Saccharomycetales</taxon>
        <taxon>Saccharomycetaceae</taxon>
        <taxon>Lachancea</taxon>
    </lineage>
</organism>
<evidence type="ECO:0000313" key="10">
    <source>
        <dbReference type="Proteomes" id="UP000190274"/>
    </source>
</evidence>
<feature type="disulfide bond" evidence="7">
    <location>
        <begin position="66"/>
        <end position="390"/>
    </location>
</feature>
<proteinExistence type="inferred from homology"/>
<dbReference type="PANTHER" id="PTHR20963">
    <property type="entry name" value="MULTIPLE INOSITOL POLYPHOSPHATE PHOSPHATASE-RELATED"/>
    <property type="match status" value="1"/>
</dbReference>
<dbReference type="EMBL" id="LT598457">
    <property type="protein sequence ID" value="SCU95651.1"/>
    <property type="molecule type" value="Genomic_DNA"/>
</dbReference>
<dbReference type="PANTHER" id="PTHR20963:SF18">
    <property type="entry name" value="ACID PHOSPHATASE PHO11-RELATED"/>
    <property type="match status" value="1"/>
</dbReference>
<evidence type="ECO:0000256" key="4">
    <source>
        <dbReference type="ARBA" id="ARBA00022801"/>
    </source>
</evidence>
<evidence type="ECO:0000256" key="1">
    <source>
        <dbReference type="ARBA" id="ARBA00000032"/>
    </source>
</evidence>
<dbReference type="FunFam" id="3.40.50.1240:FF:000021">
    <property type="entry name" value="Acid phosphatase"/>
    <property type="match status" value="1"/>
</dbReference>
<evidence type="ECO:0000256" key="6">
    <source>
        <dbReference type="PIRSR" id="PIRSR000894-1"/>
    </source>
</evidence>
<comment type="catalytic activity">
    <reaction evidence="1">
        <text>a phosphate monoester + H2O = an alcohol + phosphate</text>
        <dbReference type="Rhea" id="RHEA:15017"/>
        <dbReference type="ChEBI" id="CHEBI:15377"/>
        <dbReference type="ChEBI" id="CHEBI:30879"/>
        <dbReference type="ChEBI" id="CHEBI:43474"/>
        <dbReference type="ChEBI" id="CHEBI:67140"/>
        <dbReference type="EC" id="3.1.3.2"/>
    </reaction>
</comment>